<dbReference type="FunFam" id="3.40.50.10140:FF:000002">
    <property type="entry name" value="Interleukin 1 receptor accessory protein"/>
    <property type="match status" value="1"/>
</dbReference>
<dbReference type="InterPro" id="IPR013783">
    <property type="entry name" value="Ig-like_fold"/>
</dbReference>
<keyword evidence="4 14" id="KW-0732">Signal</keyword>
<evidence type="ECO:0000256" key="5">
    <source>
        <dbReference type="ARBA" id="ARBA00022737"/>
    </source>
</evidence>
<comment type="subcellular location">
    <subcellularLocation>
        <location evidence="1">Membrane</location>
        <topology evidence="1">Single-pass type I membrane protein</topology>
    </subcellularLocation>
</comment>
<dbReference type="PANTHER" id="PTHR11890">
    <property type="entry name" value="INTERLEUKIN-1 RECEPTOR FAMILY MEMBER"/>
    <property type="match status" value="1"/>
</dbReference>
<organism evidence="16 17">
    <name type="scientific">Calidris pygmaea</name>
    <name type="common">Spoon-billed sandpiper</name>
    <dbReference type="NCBI Taxonomy" id="425635"/>
    <lineage>
        <taxon>Eukaryota</taxon>
        <taxon>Metazoa</taxon>
        <taxon>Chordata</taxon>
        <taxon>Craniata</taxon>
        <taxon>Vertebrata</taxon>
        <taxon>Euteleostomi</taxon>
        <taxon>Archelosauria</taxon>
        <taxon>Archosauria</taxon>
        <taxon>Dinosauria</taxon>
        <taxon>Saurischia</taxon>
        <taxon>Theropoda</taxon>
        <taxon>Coelurosauria</taxon>
        <taxon>Aves</taxon>
        <taxon>Neognathae</taxon>
        <taxon>Neoaves</taxon>
        <taxon>Charadriiformes</taxon>
        <taxon>Scolopacidae</taxon>
        <taxon>Calidris</taxon>
    </lineage>
</organism>
<name>A0A8C3JAJ1_9CHAR</name>
<dbReference type="PROSITE" id="PS50104">
    <property type="entry name" value="TIR"/>
    <property type="match status" value="1"/>
</dbReference>
<reference evidence="16" key="1">
    <citation type="submission" date="2025-08" db="UniProtKB">
        <authorList>
            <consortium name="Ensembl"/>
        </authorList>
    </citation>
    <scope>IDENTIFICATION</scope>
</reference>
<dbReference type="InterPro" id="IPR041416">
    <property type="entry name" value="IL-1RAcP-like_ig"/>
</dbReference>
<dbReference type="Gene3D" id="3.40.50.10140">
    <property type="entry name" value="Toll/interleukin-1 receptor homology (TIR) domain"/>
    <property type="match status" value="1"/>
</dbReference>
<evidence type="ECO:0000256" key="12">
    <source>
        <dbReference type="ARBA" id="ARBA00023319"/>
    </source>
</evidence>
<dbReference type="SUPFAM" id="SSF52200">
    <property type="entry name" value="Toll/Interleukin receptor TIR domain"/>
    <property type="match status" value="1"/>
</dbReference>
<evidence type="ECO:0000256" key="3">
    <source>
        <dbReference type="ARBA" id="ARBA00022692"/>
    </source>
</evidence>
<evidence type="ECO:0000256" key="2">
    <source>
        <dbReference type="ARBA" id="ARBA00009752"/>
    </source>
</evidence>
<evidence type="ECO:0000256" key="6">
    <source>
        <dbReference type="ARBA" id="ARBA00022801"/>
    </source>
</evidence>
<keyword evidence="8 13" id="KW-0472">Membrane</keyword>
<feature type="domain" description="TIR" evidence="15">
    <location>
        <begin position="342"/>
        <end position="494"/>
    </location>
</feature>
<keyword evidence="6" id="KW-0378">Hydrolase</keyword>
<dbReference type="GO" id="GO:0016020">
    <property type="term" value="C:membrane"/>
    <property type="evidence" value="ECO:0007669"/>
    <property type="project" value="UniProtKB-SubCell"/>
</dbReference>
<dbReference type="Pfam" id="PF18452">
    <property type="entry name" value="Ig_6"/>
    <property type="match status" value="1"/>
</dbReference>
<keyword evidence="7 13" id="KW-1133">Transmembrane helix</keyword>
<accession>A0A8C3JAJ1</accession>
<dbReference type="GO" id="GO:0042008">
    <property type="term" value="F:interleukin-18 receptor activity"/>
    <property type="evidence" value="ECO:0007669"/>
    <property type="project" value="TreeGrafter"/>
</dbReference>
<dbReference type="Proteomes" id="UP000694419">
    <property type="component" value="Unplaced"/>
</dbReference>
<keyword evidence="12" id="KW-0393">Immunoglobulin domain</keyword>
<evidence type="ECO:0000259" key="15">
    <source>
        <dbReference type="PROSITE" id="PS50104"/>
    </source>
</evidence>
<evidence type="ECO:0000256" key="13">
    <source>
        <dbReference type="SAM" id="Phobius"/>
    </source>
</evidence>
<dbReference type="FunFam" id="2.60.40.10:FF:002876">
    <property type="entry name" value="Uncharacterized protein"/>
    <property type="match status" value="1"/>
</dbReference>
<sequence length="520" mass="59829">MLSLCWILAFGTDILLSCFSGCSHVEPQIWYRAISDEEFVLQCALPDKDTTHIYNSSLLEHKVKWFWRQKDKEPLKPIQESSNPARQGDALWFKPVRESASGVYICMIWKKIPCLKIVLEVQTKKVARCSDYNMNTLYLLAGNGNSITCPGTKCYNHIKKPDVKWYKVRHDEIYLNPTYDKDSGVYVCDYTLYDNTIQWTMRTAVTVEVIVASSSFIVFKKFGDFVHEHQRYHANTYSFPFSIYRKSLKGHTLLHVAKLKEVTEMDFRSNFTCFAENLVGNATAVIQLKRKQKVFLLYVLCSAISTLFVLLLCAAFIYQHWIEIVLMYRSYLIHNETTGDGKEFDAFVSYAKLDSSESDSTLISEEKFALELLPDILENKYGYKLCILERDILPGGAYTDEVVTAIKQSRRTIIILSPAYISGPSIFELQAAVNCALEDKKIKLVLIKFQAFQEPETLPPVVKKALRILPVVTWKSSISAAPNKKFWKYMHYHMPVKTTKMLGNCSLKGFFQRLLSLVYQ</sequence>
<keyword evidence="17" id="KW-1185">Reference proteome</keyword>
<dbReference type="PANTHER" id="PTHR11890:SF23">
    <property type="entry name" value="INTERLEUKIN-18 RECEPTOR ACCESSORY PROTEIN"/>
    <property type="match status" value="1"/>
</dbReference>
<dbReference type="InterPro" id="IPR035897">
    <property type="entry name" value="Toll_tir_struct_dom_sf"/>
</dbReference>
<proteinExistence type="inferred from homology"/>
<keyword evidence="9" id="KW-1015">Disulfide bond</keyword>
<evidence type="ECO:0000256" key="8">
    <source>
        <dbReference type="ARBA" id="ARBA00023136"/>
    </source>
</evidence>
<keyword evidence="3 13" id="KW-0812">Transmembrane</keyword>
<feature type="chain" id="PRO_5034388589" evidence="14">
    <location>
        <begin position="25"/>
        <end position="520"/>
    </location>
</feature>
<dbReference type="SMART" id="SM00255">
    <property type="entry name" value="TIR"/>
    <property type="match status" value="1"/>
</dbReference>
<evidence type="ECO:0000313" key="16">
    <source>
        <dbReference type="Ensembl" id="ENSCPGP00000004625.1"/>
    </source>
</evidence>
<reference evidence="16" key="2">
    <citation type="submission" date="2025-09" db="UniProtKB">
        <authorList>
            <consortium name="Ensembl"/>
        </authorList>
    </citation>
    <scope>IDENTIFICATION</scope>
</reference>
<dbReference type="GO" id="GO:0016787">
    <property type="term" value="F:hydrolase activity"/>
    <property type="evidence" value="ECO:0007669"/>
    <property type="project" value="UniProtKB-KW"/>
</dbReference>
<dbReference type="AlphaFoldDB" id="A0A8C3JAJ1"/>
<protein>
    <submittedName>
        <fullName evidence="16">Interleukin 18 receptor accessory protein</fullName>
    </submittedName>
</protein>
<evidence type="ECO:0000256" key="10">
    <source>
        <dbReference type="ARBA" id="ARBA00023170"/>
    </source>
</evidence>
<keyword evidence="11" id="KW-0325">Glycoprotein</keyword>
<evidence type="ECO:0000256" key="11">
    <source>
        <dbReference type="ARBA" id="ARBA00023180"/>
    </source>
</evidence>
<evidence type="ECO:0000256" key="1">
    <source>
        <dbReference type="ARBA" id="ARBA00004479"/>
    </source>
</evidence>
<evidence type="ECO:0000256" key="4">
    <source>
        <dbReference type="ARBA" id="ARBA00022729"/>
    </source>
</evidence>
<dbReference type="InterPro" id="IPR000157">
    <property type="entry name" value="TIR_dom"/>
</dbReference>
<dbReference type="Ensembl" id="ENSCPGT00000005085.1">
    <property type="protein sequence ID" value="ENSCPGP00000004625.1"/>
    <property type="gene ID" value="ENSCPGG00000003360.1"/>
</dbReference>
<dbReference type="Pfam" id="PF01582">
    <property type="entry name" value="TIR"/>
    <property type="match status" value="1"/>
</dbReference>
<dbReference type="InterPro" id="IPR015621">
    <property type="entry name" value="IL-1_rcpt_fam"/>
</dbReference>
<keyword evidence="5" id="KW-0677">Repeat</keyword>
<keyword evidence="10" id="KW-0675">Receptor</keyword>
<dbReference type="PRINTS" id="PR01537">
    <property type="entry name" value="INTRLKN1R1F"/>
</dbReference>
<dbReference type="Gene3D" id="2.60.40.10">
    <property type="entry name" value="Immunoglobulins"/>
    <property type="match status" value="2"/>
</dbReference>
<comment type="similarity">
    <text evidence="2">Belongs to the interleukin-1 receptor family.</text>
</comment>
<feature type="signal peptide" evidence="14">
    <location>
        <begin position="1"/>
        <end position="24"/>
    </location>
</feature>
<evidence type="ECO:0000256" key="14">
    <source>
        <dbReference type="SAM" id="SignalP"/>
    </source>
</evidence>
<evidence type="ECO:0000256" key="9">
    <source>
        <dbReference type="ARBA" id="ARBA00023157"/>
    </source>
</evidence>
<feature type="transmembrane region" description="Helical" evidence="13">
    <location>
        <begin position="295"/>
        <end position="318"/>
    </location>
</feature>
<dbReference type="FunFam" id="2.60.40.10:FF:001504">
    <property type="entry name" value="Interleukin 18 receptor accessory protein"/>
    <property type="match status" value="1"/>
</dbReference>
<evidence type="ECO:0000313" key="17">
    <source>
        <dbReference type="Proteomes" id="UP000694419"/>
    </source>
</evidence>
<evidence type="ECO:0000256" key="7">
    <source>
        <dbReference type="ARBA" id="ARBA00022989"/>
    </source>
</evidence>